<dbReference type="InterPro" id="IPR012675">
    <property type="entry name" value="Beta-grasp_dom_sf"/>
</dbReference>
<evidence type="ECO:0000256" key="5">
    <source>
        <dbReference type="ARBA" id="ARBA00023014"/>
    </source>
</evidence>
<protein>
    <submittedName>
        <fullName evidence="8">2Fe-2S ferredoxin</fullName>
    </submittedName>
</protein>
<gene>
    <name evidence="8" type="ORF">AB4875_00550</name>
</gene>
<accession>A0ABV3TQT7</accession>
<comment type="cofactor">
    <cofactor evidence="6">
        <name>[2Fe-2S] cluster</name>
        <dbReference type="ChEBI" id="CHEBI:190135"/>
    </cofactor>
</comment>
<evidence type="ECO:0000256" key="1">
    <source>
        <dbReference type="ARBA" id="ARBA00010914"/>
    </source>
</evidence>
<evidence type="ECO:0000313" key="9">
    <source>
        <dbReference type="Proteomes" id="UP001557484"/>
    </source>
</evidence>
<dbReference type="PROSITE" id="PS51085">
    <property type="entry name" value="2FE2S_FER_2"/>
    <property type="match status" value="1"/>
</dbReference>
<dbReference type="EMBL" id="JBFRYB010000001">
    <property type="protein sequence ID" value="MEX1663949.1"/>
    <property type="molecule type" value="Genomic_DNA"/>
</dbReference>
<keyword evidence="2" id="KW-0001">2Fe-2S</keyword>
<comment type="caution">
    <text evidence="8">The sequence shown here is derived from an EMBL/GenBank/DDBJ whole genome shotgun (WGS) entry which is preliminary data.</text>
</comment>
<dbReference type="RefSeq" id="WP_368374078.1">
    <property type="nucleotide sequence ID" value="NZ_JBFRYB010000001.1"/>
</dbReference>
<sequence length="109" mass="11345">MVASAGDVTITFIESSGIEKVTTAKIGESLMVVATNNMVVGIDGDCGGSCACGTCRIFADVSIPGLLENPEEMELDMLEFAADGDPGQRLGCQIAVTKQFDGIKIKVVE</sequence>
<keyword evidence="5" id="KW-0411">Iron-sulfur</keyword>
<dbReference type="CDD" id="cd00207">
    <property type="entry name" value="fer2"/>
    <property type="match status" value="1"/>
</dbReference>
<dbReference type="InterPro" id="IPR001055">
    <property type="entry name" value="Adrenodoxin-like"/>
</dbReference>
<proteinExistence type="inferred from homology"/>
<dbReference type="PANTHER" id="PTHR23426">
    <property type="entry name" value="FERREDOXIN/ADRENODOXIN"/>
    <property type="match status" value="1"/>
</dbReference>
<organism evidence="8 9">
    <name type="scientific">Zhongshania arctica</name>
    <dbReference type="NCBI Taxonomy" id="3238302"/>
    <lineage>
        <taxon>Bacteria</taxon>
        <taxon>Pseudomonadati</taxon>
        <taxon>Pseudomonadota</taxon>
        <taxon>Gammaproteobacteria</taxon>
        <taxon>Cellvibrionales</taxon>
        <taxon>Spongiibacteraceae</taxon>
        <taxon>Zhongshania</taxon>
    </lineage>
</organism>
<keyword evidence="4" id="KW-0408">Iron</keyword>
<dbReference type="PANTHER" id="PTHR23426:SF65">
    <property type="entry name" value="FERREDOXIN-2, MITOCHONDRIAL"/>
    <property type="match status" value="1"/>
</dbReference>
<evidence type="ECO:0000256" key="3">
    <source>
        <dbReference type="ARBA" id="ARBA00022723"/>
    </source>
</evidence>
<keyword evidence="9" id="KW-1185">Reference proteome</keyword>
<dbReference type="Gene3D" id="3.10.20.30">
    <property type="match status" value="1"/>
</dbReference>
<evidence type="ECO:0000313" key="8">
    <source>
        <dbReference type="EMBL" id="MEX1663949.1"/>
    </source>
</evidence>
<name>A0ABV3TQT7_9GAMM</name>
<evidence type="ECO:0000259" key="7">
    <source>
        <dbReference type="PROSITE" id="PS51085"/>
    </source>
</evidence>
<evidence type="ECO:0000256" key="6">
    <source>
        <dbReference type="ARBA" id="ARBA00034078"/>
    </source>
</evidence>
<comment type="similarity">
    <text evidence="1">Belongs to the adrenodoxin/putidaredoxin family.</text>
</comment>
<dbReference type="InterPro" id="IPR001041">
    <property type="entry name" value="2Fe-2S_ferredoxin-type"/>
</dbReference>
<dbReference type="InterPro" id="IPR036010">
    <property type="entry name" value="2Fe-2S_ferredoxin-like_sf"/>
</dbReference>
<evidence type="ECO:0000256" key="4">
    <source>
        <dbReference type="ARBA" id="ARBA00023004"/>
    </source>
</evidence>
<evidence type="ECO:0000256" key="2">
    <source>
        <dbReference type="ARBA" id="ARBA00022714"/>
    </source>
</evidence>
<dbReference type="PRINTS" id="PR00355">
    <property type="entry name" value="ADRENODOXIN"/>
</dbReference>
<dbReference type="SUPFAM" id="SSF54292">
    <property type="entry name" value="2Fe-2S ferredoxin-like"/>
    <property type="match status" value="1"/>
</dbReference>
<keyword evidence="3" id="KW-0479">Metal-binding</keyword>
<dbReference type="Proteomes" id="UP001557484">
    <property type="component" value="Unassembled WGS sequence"/>
</dbReference>
<reference evidence="8 9" key="1">
    <citation type="journal article" date="2011" name="Int. J. Syst. Evol. Microbiol.">
        <title>Zhongshania antarctica gen. nov., sp. nov. and Zhongshania guokunii sp. nov., gammaproteobacteria respectively isolated from coastal attached (fast) ice and surface seawater of the Antarctic.</title>
        <authorList>
            <person name="Li H.J."/>
            <person name="Zhang X.Y."/>
            <person name="Chen C.X."/>
            <person name="Zhang Y.J."/>
            <person name="Gao Z.M."/>
            <person name="Yu Y."/>
            <person name="Chen X.L."/>
            <person name="Chen B."/>
            <person name="Zhang Y.Z."/>
        </authorList>
    </citation>
    <scope>NUCLEOTIDE SEQUENCE [LARGE SCALE GENOMIC DNA]</scope>
    <source>
        <strain evidence="8 9">R06B22</strain>
    </source>
</reference>
<feature type="domain" description="2Fe-2S ferredoxin-type" evidence="7">
    <location>
        <begin position="8"/>
        <end position="109"/>
    </location>
</feature>